<protein>
    <recommendedName>
        <fullName evidence="7">Choice-of-anchor A domain-containing protein</fullName>
    </recommendedName>
</protein>
<dbReference type="InterPro" id="IPR013783">
    <property type="entry name" value="Ig-like_fold"/>
</dbReference>
<feature type="domain" description="DUF7507" evidence="4">
    <location>
        <begin position="1214"/>
        <end position="1325"/>
    </location>
</feature>
<evidence type="ECO:0000256" key="1">
    <source>
        <dbReference type="SAM" id="Phobius"/>
    </source>
</evidence>
<evidence type="ECO:0008006" key="7">
    <source>
        <dbReference type="Google" id="ProtNLM"/>
    </source>
</evidence>
<accession>A0ABP9RIS9</accession>
<feature type="domain" description="DUF7507" evidence="4">
    <location>
        <begin position="488"/>
        <end position="588"/>
    </location>
</feature>
<dbReference type="PANTHER" id="PTHR34819:SF3">
    <property type="entry name" value="CELL SURFACE PROTEIN"/>
    <property type="match status" value="1"/>
</dbReference>
<feature type="domain" description="DUF7507" evidence="4">
    <location>
        <begin position="845"/>
        <end position="944"/>
    </location>
</feature>
<dbReference type="NCBIfam" id="TIGR04215">
    <property type="entry name" value="choice_anch_A"/>
    <property type="match status" value="1"/>
</dbReference>
<keyword evidence="1" id="KW-1133">Transmembrane helix</keyword>
<feature type="domain" description="DUF7507" evidence="4">
    <location>
        <begin position="725"/>
        <end position="825"/>
    </location>
</feature>
<dbReference type="Pfam" id="PF24346">
    <property type="entry name" value="DUF7507"/>
    <property type="match status" value="8"/>
</dbReference>
<dbReference type="Proteomes" id="UP001501570">
    <property type="component" value="Unassembled WGS sequence"/>
</dbReference>
<dbReference type="InterPro" id="IPR047589">
    <property type="entry name" value="DUF11_rpt"/>
</dbReference>
<feature type="domain" description="DUF7507" evidence="4">
    <location>
        <begin position="370"/>
        <end position="469"/>
    </location>
</feature>
<reference evidence="6" key="1">
    <citation type="journal article" date="2019" name="Int. J. Syst. Evol. Microbiol.">
        <title>The Global Catalogue of Microorganisms (GCM) 10K type strain sequencing project: providing services to taxonomists for standard genome sequencing and annotation.</title>
        <authorList>
            <consortium name="The Broad Institute Genomics Platform"/>
            <consortium name="The Broad Institute Genome Sequencing Center for Infectious Disease"/>
            <person name="Wu L."/>
            <person name="Ma J."/>
        </authorList>
    </citation>
    <scope>NUCLEOTIDE SEQUENCE [LARGE SCALE GENOMIC DNA]</scope>
    <source>
        <strain evidence="6">JCM 18304</strain>
    </source>
</reference>
<comment type="caution">
    <text evidence="5">The sequence shown here is derived from an EMBL/GenBank/DDBJ whole genome shotgun (WGS) entry which is preliminary data.</text>
</comment>
<organism evidence="5 6">
    <name type="scientific">Rugosimonospora acidiphila</name>
    <dbReference type="NCBI Taxonomy" id="556531"/>
    <lineage>
        <taxon>Bacteria</taxon>
        <taxon>Bacillati</taxon>
        <taxon>Actinomycetota</taxon>
        <taxon>Actinomycetes</taxon>
        <taxon>Micromonosporales</taxon>
        <taxon>Micromonosporaceae</taxon>
        <taxon>Rugosimonospora</taxon>
    </lineage>
</organism>
<evidence type="ECO:0000313" key="6">
    <source>
        <dbReference type="Proteomes" id="UP001501570"/>
    </source>
</evidence>
<feature type="transmembrane region" description="Helical" evidence="1">
    <location>
        <begin position="1345"/>
        <end position="1367"/>
    </location>
</feature>
<feature type="domain" description="DUF7507" evidence="4">
    <location>
        <begin position="1086"/>
        <end position="1189"/>
    </location>
</feature>
<keyword evidence="2" id="KW-0732">Signal</keyword>
<dbReference type="EMBL" id="BAABJQ010000002">
    <property type="protein sequence ID" value="GAA5178541.1"/>
    <property type="molecule type" value="Genomic_DNA"/>
</dbReference>
<keyword evidence="1" id="KW-0472">Membrane</keyword>
<evidence type="ECO:0000313" key="5">
    <source>
        <dbReference type="EMBL" id="GAA5178541.1"/>
    </source>
</evidence>
<dbReference type="NCBIfam" id="TIGR01451">
    <property type="entry name" value="B_ant_repeat"/>
    <property type="match status" value="2"/>
</dbReference>
<feature type="signal peptide" evidence="2">
    <location>
        <begin position="1"/>
        <end position="23"/>
    </location>
</feature>
<feature type="domain" description="DUF7507" evidence="4">
    <location>
        <begin position="608"/>
        <end position="711"/>
    </location>
</feature>
<keyword evidence="1" id="KW-0812">Transmembrane</keyword>
<dbReference type="PANTHER" id="PTHR34819">
    <property type="entry name" value="LARGE CYSTEINE-RICH PERIPLASMIC PROTEIN OMCB"/>
    <property type="match status" value="1"/>
</dbReference>
<sequence>MAAARRSAPAATVLSLLAGLALAVPPAAPEGRADRGALSQAALTSVGPVNPVAPALSFGVMTEGNANVVNDENEGTMAVGGDLTFGNYQLAGNSSGSFVVPGDANPSALVVGGSVNFAGSVPGSRLQILSGGYAKVGNLTGTFVRDTDNNSAAVNTRILPANNYDAFPRVELTTRQPVPSVGPTSPINFGAAFSTFRTTSTSLGTCGNTVVLRNPNGDVLPRPIPPGSNAVVTLDPGVTNVLNLSAADLNNIAILTFANQPNPTTPLLVNVDTSGVGNNYAWTVPNMSGIGGTQAQYVMFNFPTATTLTLTAASATVEGTIYAPNAALIDVSPTNTEGSIITRTLDHRGGEIHYFPFSTTLSCGGAPPASIAVVKSSTTTSISTVGQQVPYSFWVANNGEVPLTNVNLTDTQTPPSSNANLGPIACPSTTLAPGESMTCTATYTVTQADLDNDSLSDTAIAHGTPTGTTTPIDSPPSDLTIPAAPLTASISLVKSSTTRAIVTVGQQVPYSFLVTNTGGLTLNSVNVTDTQTPPSSNANLGPITCPATTLAPGASTTCTATYTVTQADLDNDAVSDTAIARGTPTGTTTPIDSPPSDLTIEAAPLIAQIAVMKSSSTATITAVGQQVPYSFLVVNVGNRTLGSVNVTDTQTPPSSNVNLGPITCPATTLAPGESTTCTATYTVTQADLDNGSLSDTVIAHGTPNSGPTVDSGPSQLTIPATAPQAEITVAKSSTTRVIGTVGQQVPYTFWVVNTGGVTLNNVSVTDTQTPPSSNANLGPITCPSTTLAPSELVVCTATYTVTQADLDNESLADVAVAHGTPTGTTTPIDSPPADLDIPAAGLVADITVVKTSTTNAITTVGQQVPYTFRVVNTGSLTLNNVNVTDTQTPPSSNANLGPITCLATSLAPGVSTTCSATYTITQADLDNELLADVAVAHGTPTGTTTPIDSPPADLDIPAAGLVADITVVKTSTTAAVTAVGQQVPYAFQVVNTGGLTLTGVAVNDIPLTPALRGSLGPITCGPTDIPNGQVSLAPGETIECRATYTVTQNDFDHTMISDVATATGIPPSGPAPVSPPSAVNIPVFRPAIALTKSVDPGTVHRAGDHVTYTFLVSNTGTTVLRQVAIDETSFSGTGALGPITCGAPPVPSGSVALTAGASVACTADYAVTQADIDAGSVANTAVAIGTPPDIPGQPPSQPVRSNPSSAVVTGAYATSITVRKSSTTTEINAPGQRVPFTYTVTNTGDATLTGVRVDDTLTAPAQATDLGPITCGPTGIANGSVTLAAGASITCQASYTVSKADYSRQSLRDVATVTGTPPSGPPVTSPESVLTIPVKGKLPITGYRYLSGSILGGLASLVVGAGLVLLVRRRRAHA</sequence>
<feature type="domain" description="Choice-of-anchor A" evidence="3">
    <location>
        <begin position="52"/>
        <end position="354"/>
    </location>
</feature>
<dbReference type="InterPro" id="IPR026588">
    <property type="entry name" value="Choice_anch_A"/>
</dbReference>
<evidence type="ECO:0000259" key="3">
    <source>
        <dbReference type="Pfam" id="PF20597"/>
    </source>
</evidence>
<evidence type="ECO:0000259" key="4">
    <source>
        <dbReference type="Pfam" id="PF24346"/>
    </source>
</evidence>
<name>A0ABP9RIS9_9ACTN</name>
<evidence type="ECO:0000256" key="2">
    <source>
        <dbReference type="SAM" id="SignalP"/>
    </source>
</evidence>
<dbReference type="Gene3D" id="2.60.40.10">
    <property type="entry name" value="Immunoglobulins"/>
    <property type="match status" value="3"/>
</dbReference>
<dbReference type="InterPro" id="IPR055354">
    <property type="entry name" value="DUF7507"/>
</dbReference>
<dbReference type="InterPro" id="IPR051172">
    <property type="entry name" value="Chlamydia_OmcB"/>
</dbReference>
<dbReference type="RefSeq" id="WP_425570764.1">
    <property type="nucleotide sequence ID" value="NZ_BAABJQ010000002.1"/>
</dbReference>
<dbReference type="Pfam" id="PF20597">
    <property type="entry name" value="pAdhesive_15"/>
    <property type="match status" value="1"/>
</dbReference>
<feature type="chain" id="PRO_5045755207" description="Choice-of-anchor A domain-containing protein" evidence="2">
    <location>
        <begin position="24"/>
        <end position="1374"/>
    </location>
</feature>
<gene>
    <name evidence="5" type="ORF">GCM10023322_05950</name>
</gene>
<proteinExistence type="predicted"/>
<keyword evidence="6" id="KW-1185">Reference proteome</keyword>
<feature type="domain" description="DUF7507" evidence="4">
    <location>
        <begin position="964"/>
        <end position="1072"/>
    </location>
</feature>